<organism evidence="1">
    <name type="scientific">uncultured Desulfobacterium sp</name>
    <dbReference type="NCBI Taxonomy" id="201089"/>
    <lineage>
        <taxon>Bacteria</taxon>
        <taxon>Pseudomonadati</taxon>
        <taxon>Thermodesulfobacteriota</taxon>
        <taxon>Desulfobacteria</taxon>
        <taxon>Desulfobacterales</taxon>
        <taxon>Desulfobacteriaceae</taxon>
        <taxon>Desulfobacterium</taxon>
        <taxon>environmental samples</taxon>
    </lineage>
</organism>
<sequence length="113" mass="12852">MKLRYMIEYALRDRIRNPRYEPIGVCVQGPGPGLDLVIEFLPGNADAEEDAQWVVNRLVEQGIRSLPDDFLAYHQGTLSQYWGMRGPVLETEKYLSAETCAKALLEYFANGEI</sequence>
<evidence type="ECO:0000313" key="1">
    <source>
        <dbReference type="EMBL" id="SPD74360.1"/>
    </source>
</evidence>
<dbReference type="EMBL" id="OJIN01000146">
    <property type="protein sequence ID" value="SPD74360.1"/>
    <property type="molecule type" value="Genomic_DNA"/>
</dbReference>
<gene>
    <name evidence="1" type="ORF">PITCH_A230046</name>
</gene>
<reference evidence="1" key="1">
    <citation type="submission" date="2018-01" db="EMBL/GenBank/DDBJ databases">
        <authorList>
            <person name="Regsiter A."/>
            <person name="William W."/>
        </authorList>
    </citation>
    <scope>NUCLEOTIDE SEQUENCE</scope>
    <source>
        <strain evidence="1">TRIP AH-1</strain>
    </source>
</reference>
<dbReference type="AlphaFoldDB" id="A0A445MXY8"/>
<accession>A0A445MXY8</accession>
<protein>
    <submittedName>
        <fullName evidence="1">Uncharacterized protein</fullName>
    </submittedName>
</protein>
<name>A0A445MXY8_9BACT</name>
<proteinExistence type="predicted"/>